<dbReference type="PANTHER" id="PTHR45694:SF5">
    <property type="entry name" value="GLUTAREDOXIN 2"/>
    <property type="match status" value="1"/>
</dbReference>
<evidence type="ECO:0000313" key="2">
    <source>
        <dbReference type="Proteomes" id="UP000284842"/>
    </source>
</evidence>
<dbReference type="PANTHER" id="PTHR45694">
    <property type="entry name" value="GLUTAREDOXIN 2"/>
    <property type="match status" value="1"/>
</dbReference>
<accession>A0A409VCC5</accession>
<dbReference type="GO" id="GO:0000324">
    <property type="term" value="C:fungal-type vacuole"/>
    <property type="evidence" value="ECO:0007669"/>
    <property type="project" value="TreeGrafter"/>
</dbReference>
<dbReference type="GO" id="GO:0005801">
    <property type="term" value="C:cis-Golgi network"/>
    <property type="evidence" value="ECO:0007669"/>
    <property type="project" value="TreeGrafter"/>
</dbReference>
<dbReference type="InParanoid" id="A0A409VCC5"/>
<dbReference type="SUPFAM" id="SSF52833">
    <property type="entry name" value="Thioredoxin-like"/>
    <property type="match status" value="1"/>
</dbReference>
<dbReference type="OrthoDB" id="423313at2759"/>
<dbReference type="PROSITE" id="PS51354">
    <property type="entry name" value="GLUTAREDOXIN_2"/>
    <property type="match status" value="1"/>
</dbReference>
<sequence length="260" mass="28868">MSIMPHVATVLAALHPRKPRQRTTFVALLILVALSTYIFIAHSATLAPGMSHRRGDSAKDQLAHALETIQNSHLADINSNKHGQRKGHHHRPQVTLDSAQELAAVSSFLASLPQNVIPRTVDPSKPIDPQLILDFDTRGPRAQEEVEAMVDDIWFRNPVFLYSKKFSSVSREIKKVLDDLRLRPAVAIIDVDVRDDVDILWPMLQRITGQQELPILIIGGKVVGGADEVRALEKSGDLQKMITAAGSRINGAKKKKHRKH</sequence>
<dbReference type="STRING" id="181874.A0A409VCC5"/>
<dbReference type="InterPro" id="IPR036249">
    <property type="entry name" value="Thioredoxin-like_sf"/>
</dbReference>
<dbReference type="GO" id="GO:0005796">
    <property type="term" value="C:Golgi lumen"/>
    <property type="evidence" value="ECO:0007669"/>
    <property type="project" value="TreeGrafter"/>
</dbReference>
<dbReference type="GO" id="GO:0034599">
    <property type="term" value="P:cellular response to oxidative stress"/>
    <property type="evidence" value="ECO:0007669"/>
    <property type="project" value="TreeGrafter"/>
</dbReference>
<evidence type="ECO:0000313" key="1">
    <source>
        <dbReference type="EMBL" id="PPQ63679.1"/>
    </source>
</evidence>
<keyword evidence="2" id="KW-1185">Reference proteome</keyword>
<dbReference type="Proteomes" id="UP000284842">
    <property type="component" value="Unassembled WGS sequence"/>
</dbReference>
<proteinExistence type="predicted"/>
<reference evidence="1 2" key="1">
    <citation type="journal article" date="2018" name="Evol. Lett.">
        <title>Horizontal gene cluster transfer increased hallucinogenic mushroom diversity.</title>
        <authorList>
            <person name="Reynolds H.T."/>
            <person name="Vijayakumar V."/>
            <person name="Gluck-Thaler E."/>
            <person name="Korotkin H.B."/>
            <person name="Matheny P.B."/>
            <person name="Slot J.C."/>
        </authorList>
    </citation>
    <scope>NUCLEOTIDE SEQUENCE [LARGE SCALE GENOMIC DNA]</scope>
    <source>
        <strain evidence="1 2">2629</strain>
    </source>
</reference>
<dbReference type="GO" id="GO:0015038">
    <property type="term" value="F:glutathione disulfide oxidoreductase activity"/>
    <property type="evidence" value="ECO:0007669"/>
    <property type="project" value="TreeGrafter"/>
</dbReference>
<dbReference type="EMBL" id="NHTK01006114">
    <property type="protein sequence ID" value="PPQ63679.1"/>
    <property type="molecule type" value="Genomic_DNA"/>
</dbReference>
<name>A0A409VCC5_9AGAR</name>
<organism evidence="1 2">
    <name type="scientific">Panaeolus cyanescens</name>
    <dbReference type="NCBI Taxonomy" id="181874"/>
    <lineage>
        <taxon>Eukaryota</taxon>
        <taxon>Fungi</taxon>
        <taxon>Dikarya</taxon>
        <taxon>Basidiomycota</taxon>
        <taxon>Agaricomycotina</taxon>
        <taxon>Agaricomycetes</taxon>
        <taxon>Agaricomycetidae</taxon>
        <taxon>Agaricales</taxon>
        <taxon>Agaricineae</taxon>
        <taxon>Galeropsidaceae</taxon>
        <taxon>Panaeolus</taxon>
    </lineage>
</organism>
<dbReference type="AlphaFoldDB" id="A0A409VCC5"/>
<comment type="caution">
    <text evidence="1">The sequence shown here is derived from an EMBL/GenBank/DDBJ whole genome shotgun (WGS) entry which is preliminary data.</text>
</comment>
<gene>
    <name evidence="1" type="ORF">CVT24_004564</name>
</gene>
<dbReference type="Gene3D" id="3.40.30.10">
    <property type="entry name" value="Glutaredoxin"/>
    <property type="match status" value="1"/>
</dbReference>
<protein>
    <submittedName>
        <fullName evidence="1">Uncharacterized protein</fullName>
    </submittedName>
</protein>